<dbReference type="GO" id="GO:0016740">
    <property type="term" value="F:transferase activity"/>
    <property type="evidence" value="ECO:0007669"/>
    <property type="project" value="UniProtKB-KW"/>
</dbReference>
<name>A0A3M2MBC1_9ACTN</name>
<dbReference type="Gene3D" id="3.40.630.30">
    <property type="match status" value="1"/>
</dbReference>
<dbReference type="CDD" id="cd04301">
    <property type="entry name" value="NAT_SF"/>
    <property type="match status" value="1"/>
</dbReference>
<dbReference type="InterPro" id="IPR045057">
    <property type="entry name" value="Gcn5-rel_NAT"/>
</dbReference>
<dbReference type="PANTHER" id="PTHR31435">
    <property type="entry name" value="PROTEIN NATD1"/>
    <property type="match status" value="1"/>
</dbReference>
<dbReference type="RefSeq" id="WP_122193213.1">
    <property type="nucleotide sequence ID" value="NZ_JBHSKC010000026.1"/>
</dbReference>
<accession>A0A3M2MBC1</accession>
<dbReference type="AlphaFoldDB" id="A0A3M2MBC1"/>
<proteinExistence type="predicted"/>
<evidence type="ECO:0000313" key="2">
    <source>
        <dbReference type="EMBL" id="RMI46802.1"/>
    </source>
</evidence>
<dbReference type="InterPro" id="IPR016181">
    <property type="entry name" value="Acyl_CoA_acyltransferase"/>
</dbReference>
<comment type="caution">
    <text evidence="2">The sequence shown here is derived from an EMBL/GenBank/DDBJ whole genome shotgun (WGS) entry which is preliminary data.</text>
</comment>
<reference evidence="2 3" key="1">
    <citation type="submission" date="2018-10" db="EMBL/GenBank/DDBJ databases">
        <title>Isolation from soil.</title>
        <authorList>
            <person name="Hu J."/>
        </authorList>
    </citation>
    <scope>NUCLEOTIDE SEQUENCE [LARGE SCALE GENOMIC DNA]</scope>
    <source>
        <strain evidence="2 3">NEAU-Ht49</strain>
    </source>
</reference>
<dbReference type="PROSITE" id="PS51729">
    <property type="entry name" value="GNAT_YJDJ"/>
    <property type="match status" value="1"/>
</dbReference>
<feature type="domain" description="N-acetyltransferase" evidence="1">
    <location>
        <begin position="6"/>
        <end position="94"/>
    </location>
</feature>
<keyword evidence="3" id="KW-1185">Reference proteome</keyword>
<dbReference type="Pfam" id="PF14542">
    <property type="entry name" value="Acetyltransf_CG"/>
    <property type="match status" value="1"/>
</dbReference>
<gene>
    <name evidence="2" type="ORF">EBO15_05530</name>
</gene>
<dbReference type="Proteomes" id="UP000282674">
    <property type="component" value="Unassembled WGS sequence"/>
</dbReference>
<sequence>MSKVVTDNREQSRYEITVDGTLAGFAEYALRANGGIVVFVHTEIFPEYEGQGVGSALARGALDDVRGGGRTVVPLCPFIKGWIEKHPDYQDLVH</sequence>
<protein>
    <submittedName>
        <fullName evidence="2">N-acetyltransferase</fullName>
    </submittedName>
</protein>
<dbReference type="SUPFAM" id="SSF55729">
    <property type="entry name" value="Acyl-CoA N-acyltransferases (Nat)"/>
    <property type="match status" value="1"/>
</dbReference>
<evidence type="ECO:0000259" key="1">
    <source>
        <dbReference type="PROSITE" id="PS51729"/>
    </source>
</evidence>
<dbReference type="OrthoDB" id="5405911at2"/>
<organism evidence="2 3">
    <name type="scientific">Actinomadura harenae</name>
    <dbReference type="NCBI Taxonomy" id="2483351"/>
    <lineage>
        <taxon>Bacteria</taxon>
        <taxon>Bacillati</taxon>
        <taxon>Actinomycetota</taxon>
        <taxon>Actinomycetes</taxon>
        <taxon>Streptosporangiales</taxon>
        <taxon>Thermomonosporaceae</taxon>
        <taxon>Actinomadura</taxon>
    </lineage>
</organism>
<evidence type="ECO:0000313" key="3">
    <source>
        <dbReference type="Proteomes" id="UP000282674"/>
    </source>
</evidence>
<keyword evidence="2" id="KW-0808">Transferase</keyword>
<dbReference type="PANTHER" id="PTHR31435:SF10">
    <property type="entry name" value="BSR4717 PROTEIN"/>
    <property type="match status" value="1"/>
</dbReference>
<dbReference type="InterPro" id="IPR031165">
    <property type="entry name" value="GNAT_YJDJ"/>
</dbReference>
<dbReference type="EMBL" id="RFFG01000007">
    <property type="protein sequence ID" value="RMI46802.1"/>
    <property type="molecule type" value="Genomic_DNA"/>
</dbReference>